<dbReference type="EMBL" id="ODYU01005744">
    <property type="protein sequence ID" value="SOQ46906.1"/>
    <property type="molecule type" value="Genomic_DNA"/>
</dbReference>
<dbReference type="AlphaFoldDB" id="A0A2H1W1S9"/>
<protein>
    <submittedName>
        <fullName evidence="2">SFRICE_012557</fullName>
    </submittedName>
</protein>
<evidence type="ECO:0000256" key="1">
    <source>
        <dbReference type="SAM" id="Phobius"/>
    </source>
</evidence>
<proteinExistence type="predicted"/>
<name>A0A2H1W1S9_SPOFR</name>
<gene>
    <name evidence="2" type="ORF">SFRICE_012557</name>
</gene>
<evidence type="ECO:0000313" key="2">
    <source>
        <dbReference type="EMBL" id="SOQ46906.1"/>
    </source>
</evidence>
<accession>A0A2H1W1S9</accession>
<keyword evidence="1" id="KW-0812">Transmembrane</keyword>
<keyword evidence="1" id="KW-0472">Membrane</keyword>
<sequence>MGRRKESKRKSSITLSGFFSHVVGYFVYCVLRTIPILCYLAIGILYIIYSSVHYWIFCC</sequence>
<reference evidence="2" key="1">
    <citation type="submission" date="2016-07" db="EMBL/GenBank/DDBJ databases">
        <authorList>
            <person name="Bretaudeau A."/>
        </authorList>
    </citation>
    <scope>NUCLEOTIDE SEQUENCE</scope>
    <source>
        <strain evidence="2">Rice</strain>
        <tissue evidence="2">Whole body</tissue>
    </source>
</reference>
<feature type="transmembrane region" description="Helical" evidence="1">
    <location>
        <begin position="12"/>
        <end position="28"/>
    </location>
</feature>
<organism evidence="2">
    <name type="scientific">Spodoptera frugiperda</name>
    <name type="common">Fall armyworm</name>
    <dbReference type="NCBI Taxonomy" id="7108"/>
    <lineage>
        <taxon>Eukaryota</taxon>
        <taxon>Metazoa</taxon>
        <taxon>Ecdysozoa</taxon>
        <taxon>Arthropoda</taxon>
        <taxon>Hexapoda</taxon>
        <taxon>Insecta</taxon>
        <taxon>Pterygota</taxon>
        <taxon>Neoptera</taxon>
        <taxon>Endopterygota</taxon>
        <taxon>Lepidoptera</taxon>
        <taxon>Glossata</taxon>
        <taxon>Ditrysia</taxon>
        <taxon>Noctuoidea</taxon>
        <taxon>Noctuidae</taxon>
        <taxon>Amphipyrinae</taxon>
        <taxon>Spodoptera</taxon>
    </lineage>
</organism>
<keyword evidence="1" id="KW-1133">Transmembrane helix</keyword>
<feature type="transmembrane region" description="Helical" evidence="1">
    <location>
        <begin position="34"/>
        <end position="57"/>
    </location>
</feature>